<reference evidence="2" key="1">
    <citation type="submission" date="2023-11" db="EMBL/GenBank/DDBJ databases">
        <title>Genome assemblies of two species of porcelain crab, Petrolisthes cinctipes and Petrolisthes manimaculis (Anomura: Porcellanidae).</title>
        <authorList>
            <person name="Angst P."/>
        </authorList>
    </citation>
    <scope>NUCLEOTIDE SEQUENCE</scope>
    <source>
        <strain evidence="2">PB745_02</strain>
        <tissue evidence="2">Gill</tissue>
    </source>
</reference>
<organism evidence="2 3">
    <name type="scientific">Petrolisthes manimaculis</name>
    <dbReference type="NCBI Taxonomy" id="1843537"/>
    <lineage>
        <taxon>Eukaryota</taxon>
        <taxon>Metazoa</taxon>
        <taxon>Ecdysozoa</taxon>
        <taxon>Arthropoda</taxon>
        <taxon>Crustacea</taxon>
        <taxon>Multicrustacea</taxon>
        <taxon>Malacostraca</taxon>
        <taxon>Eumalacostraca</taxon>
        <taxon>Eucarida</taxon>
        <taxon>Decapoda</taxon>
        <taxon>Pleocyemata</taxon>
        <taxon>Anomura</taxon>
        <taxon>Galatheoidea</taxon>
        <taxon>Porcellanidae</taxon>
        <taxon>Petrolisthes</taxon>
    </lineage>
</organism>
<dbReference type="InterPro" id="IPR043502">
    <property type="entry name" value="DNA/RNA_pol_sf"/>
</dbReference>
<name>A0AAE1U5R7_9EUCA</name>
<protein>
    <recommendedName>
        <fullName evidence="4">Reverse transcriptase domain-containing protein</fullName>
    </recommendedName>
</protein>
<evidence type="ECO:0000313" key="2">
    <source>
        <dbReference type="EMBL" id="KAK4307250.1"/>
    </source>
</evidence>
<gene>
    <name evidence="2" type="ORF">Pmani_020963</name>
</gene>
<sequence>MNRVTTRLTGIYAYLDNLIVTGKSWENHVERLCVLFTRLASYHFKANFAKSEFGHAKLVYVGHVVSQRKKVGGQSVTPSQQKKEGPGIHPVPVKKAKVSPMTAAKPTSF</sequence>
<keyword evidence="3" id="KW-1185">Reference proteome</keyword>
<dbReference type="Gene3D" id="3.30.70.270">
    <property type="match status" value="1"/>
</dbReference>
<evidence type="ECO:0000313" key="3">
    <source>
        <dbReference type="Proteomes" id="UP001292094"/>
    </source>
</evidence>
<dbReference type="EMBL" id="JAWZYT010002018">
    <property type="protein sequence ID" value="KAK4307250.1"/>
    <property type="molecule type" value="Genomic_DNA"/>
</dbReference>
<dbReference type="GO" id="GO:0071897">
    <property type="term" value="P:DNA biosynthetic process"/>
    <property type="evidence" value="ECO:0007669"/>
    <property type="project" value="UniProtKB-ARBA"/>
</dbReference>
<feature type="region of interest" description="Disordered" evidence="1">
    <location>
        <begin position="71"/>
        <end position="109"/>
    </location>
</feature>
<dbReference type="Proteomes" id="UP001292094">
    <property type="component" value="Unassembled WGS sequence"/>
</dbReference>
<evidence type="ECO:0000256" key="1">
    <source>
        <dbReference type="SAM" id="MobiDB-lite"/>
    </source>
</evidence>
<proteinExistence type="predicted"/>
<dbReference type="AlphaFoldDB" id="A0AAE1U5R7"/>
<comment type="caution">
    <text evidence="2">The sequence shown here is derived from an EMBL/GenBank/DDBJ whole genome shotgun (WGS) entry which is preliminary data.</text>
</comment>
<accession>A0AAE1U5R7</accession>
<dbReference type="SUPFAM" id="SSF56672">
    <property type="entry name" value="DNA/RNA polymerases"/>
    <property type="match status" value="1"/>
</dbReference>
<evidence type="ECO:0008006" key="4">
    <source>
        <dbReference type="Google" id="ProtNLM"/>
    </source>
</evidence>
<dbReference type="InterPro" id="IPR043128">
    <property type="entry name" value="Rev_trsase/Diguanyl_cyclase"/>
</dbReference>